<reference evidence="2 3" key="1">
    <citation type="submission" date="2024-07" db="EMBL/GenBank/DDBJ databases">
        <authorList>
            <person name="Thanompreechachai J."/>
            <person name="Duangmal K."/>
        </authorList>
    </citation>
    <scope>NUCLEOTIDE SEQUENCE [LARGE SCALE GENOMIC DNA]</scope>
    <source>
        <strain evidence="2 3">KCTC 19886</strain>
    </source>
</reference>
<evidence type="ECO:0000256" key="1">
    <source>
        <dbReference type="SAM" id="MobiDB-lite"/>
    </source>
</evidence>
<comment type="caution">
    <text evidence="2">The sequence shown here is derived from an EMBL/GenBank/DDBJ whole genome shotgun (WGS) entry which is preliminary data.</text>
</comment>
<dbReference type="Proteomes" id="UP001555826">
    <property type="component" value="Unassembled WGS sequence"/>
</dbReference>
<gene>
    <name evidence="2" type="ORF">AB1207_24110</name>
</gene>
<evidence type="ECO:0000313" key="2">
    <source>
        <dbReference type="EMBL" id="MEW9267836.1"/>
    </source>
</evidence>
<dbReference type="EMBL" id="JBFNQN010000026">
    <property type="protein sequence ID" value="MEW9267836.1"/>
    <property type="molecule type" value="Genomic_DNA"/>
</dbReference>
<feature type="region of interest" description="Disordered" evidence="1">
    <location>
        <begin position="40"/>
        <end position="63"/>
    </location>
</feature>
<proteinExistence type="predicted"/>
<evidence type="ECO:0000313" key="3">
    <source>
        <dbReference type="Proteomes" id="UP001555826"/>
    </source>
</evidence>
<sequence length="160" mass="17569">MPVEASSGGVRYIDSAAEALQYATLSDIIYYEVSARRLEPVPSETSEDLTENKEKEEQTEDISILERHDELKMEVRCKLQITTSDIELAVDAASQFNFSEPIEMNASARAEFVAKVGIMAVYPYLRESAHAVASKLRVEPPLVSLISSGDVSVTPIADGE</sequence>
<protein>
    <submittedName>
        <fullName evidence="2">Uncharacterized protein</fullName>
    </submittedName>
</protein>
<accession>A0ABV3PDW6</accession>
<keyword evidence="3" id="KW-1185">Reference proteome</keyword>
<name>A0ABV3PDW6_9ACTN</name>
<organism evidence="2 3">
    <name type="scientific">Kineococcus endophyticus</name>
    <dbReference type="NCBI Taxonomy" id="1181883"/>
    <lineage>
        <taxon>Bacteria</taxon>
        <taxon>Bacillati</taxon>
        <taxon>Actinomycetota</taxon>
        <taxon>Actinomycetes</taxon>
        <taxon>Kineosporiales</taxon>
        <taxon>Kineosporiaceae</taxon>
        <taxon>Kineococcus</taxon>
    </lineage>
</organism>
<dbReference type="RefSeq" id="WP_367641348.1">
    <property type="nucleotide sequence ID" value="NZ_JBFNQN010000026.1"/>
</dbReference>